<evidence type="ECO:0000256" key="7">
    <source>
        <dbReference type="ARBA" id="ARBA00043906"/>
    </source>
</evidence>
<evidence type="ECO:0000256" key="4">
    <source>
        <dbReference type="ARBA" id="ARBA00023002"/>
    </source>
</evidence>
<dbReference type="Gene3D" id="1.10.630.10">
    <property type="entry name" value="Cytochrome P450"/>
    <property type="match status" value="1"/>
</dbReference>
<keyword evidence="6 8" id="KW-0503">Monooxygenase</keyword>
<comment type="caution">
    <text evidence="9">The sequence shown here is derived from an EMBL/GenBank/DDBJ whole genome shotgun (WGS) entry which is preliminary data.</text>
</comment>
<evidence type="ECO:0000256" key="6">
    <source>
        <dbReference type="ARBA" id="ARBA00023033"/>
    </source>
</evidence>
<protein>
    <recommendedName>
        <fullName evidence="11">Cytochrome P450</fullName>
    </recommendedName>
</protein>
<evidence type="ECO:0000313" key="9">
    <source>
        <dbReference type="EMBL" id="EHJ62657.1"/>
    </source>
</evidence>
<dbReference type="Pfam" id="PF00067">
    <property type="entry name" value="p450"/>
    <property type="match status" value="1"/>
</dbReference>
<dbReference type="PATRIC" id="fig|1088721.3.peg.477"/>
<evidence type="ECO:0000256" key="3">
    <source>
        <dbReference type="ARBA" id="ARBA00022723"/>
    </source>
</evidence>
<dbReference type="InterPro" id="IPR001128">
    <property type="entry name" value="Cyt_P450"/>
</dbReference>
<evidence type="ECO:0000256" key="8">
    <source>
        <dbReference type="RuleBase" id="RU000461"/>
    </source>
</evidence>
<dbReference type="EMBL" id="AGFM01000007">
    <property type="protein sequence ID" value="EHJ62657.1"/>
    <property type="molecule type" value="Genomic_DNA"/>
</dbReference>
<sequence length="393" mass="44068">MTQARDIDLLDIGHYTANADHEIFRRLRDDDPVHFNPGPDGVGFYALTRYDHVSAIGRDHLHFINGKGTQIRDKRAEGHGAPSVHNADQPVHSRLRAPGLGAFRMSLLKHREGRIREVVRELIDAVPQNEPFDFVEKIAVAVPMIVFAEVLGVPHERQHDLLHWANTMSDVSAADEVQADARRHLFEYFRELAAEKRAHPGDDIASALVTAAPGGEPLTDEELDAYFMVLTVAGNETTRFLLTGGMEALLTRPDEMAKLRSNPALIPLAIEEMARWVSPVLQMRRTATVDTDLFGTPIKAGTKVVIYFASANRDERAFENADEFHVDRKNNPHVGFGVGAHFCMGAHLARLEAKIFLEEFLKNVRHAEVARPAQRAASNWFTGYDNLLLRWSR</sequence>
<dbReference type="SUPFAM" id="SSF48264">
    <property type="entry name" value="Cytochrome P450"/>
    <property type="match status" value="1"/>
</dbReference>
<dbReference type="FunFam" id="1.10.630.10:FF:000018">
    <property type="entry name" value="Cytochrome P450 monooxygenase"/>
    <property type="match status" value="1"/>
</dbReference>
<dbReference type="GO" id="GO:0008395">
    <property type="term" value="F:steroid hydroxylase activity"/>
    <property type="evidence" value="ECO:0007669"/>
    <property type="project" value="TreeGrafter"/>
</dbReference>
<keyword evidence="4 8" id="KW-0560">Oxidoreductase</keyword>
<accession>G6E814</accession>
<reference evidence="9 10" key="1">
    <citation type="journal article" date="2012" name="J. Bacteriol.">
        <title>Genome sequence of benzo(a)pyrene-degrading bacterium Novosphingobium pentaromativorans US6-1.</title>
        <authorList>
            <person name="Luo Y.R."/>
            <person name="Kang S.G."/>
            <person name="Kim S.J."/>
            <person name="Kim M.R."/>
            <person name="Li N."/>
            <person name="Lee J.H."/>
            <person name="Kwon K.K."/>
        </authorList>
    </citation>
    <scope>NUCLEOTIDE SEQUENCE [LARGE SCALE GENOMIC DNA]</scope>
    <source>
        <strain evidence="9 10">US6-1</strain>
    </source>
</reference>
<proteinExistence type="inferred from homology"/>
<dbReference type="OrthoDB" id="5522954at2"/>
<dbReference type="InterPro" id="IPR036396">
    <property type="entry name" value="Cyt_P450_sf"/>
</dbReference>
<comment type="function">
    <text evidence="7">Cytochromes P450 are a group of heme-thiolate monooxygenases. They oxidize a variety of structurally unrelated compounds, including steroids, fatty acids, and xenobiotics.</text>
</comment>
<organism evidence="9 10">
    <name type="scientific">Novosphingobium pentaromativorans US6-1</name>
    <dbReference type="NCBI Taxonomy" id="1088721"/>
    <lineage>
        <taxon>Bacteria</taxon>
        <taxon>Pseudomonadati</taxon>
        <taxon>Pseudomonadota</taxon>
        <taxon>Alphaproteobacteria</taxon>
        <taxon>Sphingomonadales</taxon>
        <taxon>Sphingomonadaceae</taxon>
        <taxon>Novosphingobium</taxon>
    </lineage>
</organism>
<dbReference type="PRINTS" id="PR00359">
    <property type="entry name" value="BP450"/>
</dbReference>
<dbReference type="PROSITE" id="PS00086">
    <property type="entry name" value="CYTOCHROME_P450"/>
    <property type="match status" value="1"/>
</dbReference>
<evidence type="ECO:0000256" key="2">
    <source>
        <dbReference type="ARBA" id="ARBA00022617"/>
    </source>
</evidence>
<dbReference type="InterPro" id="IPR017972">
    <property type="entry name" value="Cyt_P450_CS"/>
</dbReference>
<evidence type="ECO:0000256" key="5">
    <source>
        <dbReference type="ARBA" id="ARBA00023004"/>
    </source>
</evidence>
<name>G6E814_9SPHN</name>
<dbReference type="eggNOG" id="COG2124">
    <property type="taxonomic scope" value="Bacteria"/>
</dbReference>
<evidence type="ECO:0000313" key="10">
    <source>
        <dbReference type="Proteomes" id="UP000004030"/>
    </source>
</evidence>
<keyword evidence="3 8" id="KW-0479">Metal-binding</keyword>
<dbReference type="GO" id="GO:0036199">
    <property type="term" value="F:cholest-4-en-3-one 26-monooxygenase activity"/>
    <property type="evidence" value="ECO:0007669"/>
    <property type="project" value="TreeGrafter"/>
</dbReference>
<keyword evidence="5 8" id="KW-0408">Iron</keyword>
<dbReference type="GO" id="GO:0005506">
    <property type="term" value="F:iron ion binding"/>
    <property type="evidence" value="ECO:0007669"/>
    <property type="project" value="InterPro"/>
</dbReference>
<dbReference type="KEGG" id="npn:JI59_17670"/>
<dbReference type="STRING" id="1088721.JI59_17670"/>
<dbReference type="PANTHER" id="PTHR46696:SF4">
    <property type="entry name" value="BIOTIN BIOSYNTHESIS CYTOCHROME P450"/>
    <property type="match status" value="1"/>
</dbReference>
<evidence type="ECO:0000256" key="1">
    <source>
        <dbReference type="ARBA" id="ARBA00010617"/>
    </source>
</evidence>
<dbReference type="PANTHER" id="PTHR46696">
    <property type="entry name" value="P450, PUTATIVE (EUROFUNG)-RELATED"/>
    <property type="match status" value="1"/>
</dbReference>
<gene>
    <name evidence="9" type="ORF">NSU_0485</name>
</gene>
<evidence type="ECO:0008006" key="11">
    <source>
        <dbReference type="Google" id="ProtNLM"/>
    </source>
</evidence>
<dbReference type="CDD" id="cd11033">
    <property type="entry name" value="CYP142-like"/>
    <property type="match status" value="1"/>
</dbReference>
<keyword evidence="2 8" id="KW-0349">Heme</keyword>
<dbReference type="AlphaFoldDB" id="G6E814"/>
<dbReference type="GO" id="GO:0006707">
    <property type="term" value="P:cholesterol catabolic process"/>
    <property type="evidence" value="ECO:0007669"/>
    <property type="project" value="TreeGrafter"/>
</dbReference>
<dbReference type="Proteomes" id="UP000004030">
    <property type="component" value="Unassembled WGS sequence"/>
</dbReference>
<comment type="similarity">
    <text evidence="1 8">Belongs to the cytochrome P450 family.</text>
</comment>
<dbReference type="GO" id="GO:0020037">
    <property type="term" value="F:heme binding"/>
    <property type="evidence" value="ECO:0007669"/>
    <property type="project" value="InterPro"/>
</dbReference>
<dbReference type="RefSeq" id="WP_007011402.1">
    <property type="nucleotide sequence ID" value="NZ_AGFM01000007.1"/>
</dbReference>
<keyword evidence="10" id="KW-1185">Reference proteome</keyword>
<dbReference type="InterPro" id="IPR002397">
    <property type="entry name" value="Cyt_P450_B"/>
</dbReference>